<feature type="compositionally biased region" description="Basic and acidic residues" evidence="2">
    <location>
        <begin position="311"/>
        <end position="352"/>
    </location>
</feature>
<evidence type="ECO:0000256" key="2">
    <source>
        <dbReference type="SAM" id="MobiDB-lite"/>
    </source>
</evidence>
<dbReference type="Gene3D" id="2.60.40.10">
    <property type="entry name" value="Immunoglobulins"/>
    <property type="match status" value="1"/>
</dbReference>
<feature type="region of interest" description="Disordered" evidence="2">
    <location>
        <begin position="168"/>
        <end position="275"/>
    </location>
</feature>
<dbReference type="InParanoid" id="C4JK33"/>
<dbReference type="InterPro" id="IPR032640">
    <property type="entry name" value="AMPK1_CBM"/>
</dbReference>
<dbReference type="AlphaFoldDB" id="C4JK33"/>
<dbReference type="OrthoDB" id="5873279at2759"/>
<dbReference type="OMA" id="TFDNWTK"/>
<comment type="similarity">
    <text evidence="1">Belongs to the CRP1/MDG1 family.</text>
</comment>
<dbReference type="VEuPathDB" id="FungiDB:UREG_01990"/>
<organism evidence="4 5">
    <name type="scientific">Uncinocarpus reesii (strain UAMH 1704)</name>
    <dbReference type="NCBI Taxonomy" id="336963"/>
    <lineage>
        <taxon>Eukaryota</taxon>
        <taxon>Fungi</taxon>
        <taxon>Dikarya</taxon>
        <taxon>Ascomycota</taxon>
        <taxon>Pezizomycotina</taxon>
        <taxon>Eurotiomycetes</taxon>
        <taxon>Eurotiomycetidae</taxon>
        <taxon>Onygenales</taxon>
        <taxon>Onygenaceae</taxon>
        <taxon>Uncinocarpus</taxon>
    </lineage>
</organism>
<feature type="domain" description="AMP-activated protein kinase glycogen-binding" evidence="3">
    <location>
        <begin position="4"/>
        <end position="82"/>
    </location>
</feature>
<evidence type="ECO:0000256" key="1">
    <source>
        <dbReference type="ARBA" id="ARBA00038216"/>
    </source>
</evidence>
<gene>
    <name evidence="4" type="ORF">UREG_01990</name>
</gene>
<dbReference type="EMBL" id="CH476615">
    <property type="protein sequence ID" value="EEP77141.1"/>
    <property type="molecule type" value="Genomic_DNA"/>
</dbReference>
<evidence type="ECO:0000313" key="4">
    <source>
        <dbReference type="EMBL" id="EEP77141.1"/>
    </source>
</evidence>
<dbReference type="RefSeq" id="XP_002542474.1">
    <property type="nucleotide sequence ID" value="XM_002542428.1"/>
</dbReference>
<dbReference type="HOGENOM" id="CLU_011453_3_1_1"/>
<dbReference type="CDD" id="cd02859">
    <property type="entry name" value="E_set_AMPKbeta_like_N"/>
    <property type="match status" value="1"/>
</dbReference>
<dbReference type="GO" id="GO:0005634">
    <property type="term" value="C:nucleus"/>
    <property type="evidence" value="ECO:0007669"/>
    <property type="project" value="TreeGrafter"/>
</dbReference>
<dbReference type="GO" id="GO:0019901">
    <property type="term" value="F:protein kinase binding"/>
    <property type="evidence" value="ECO:0007669"/>
    <property type="project" value="TreeGrafter"/>
</dbReference>
<dbReference type="SUPFAM" id="SSF81296">
    <property type="entry name" value="E set domains"/>
    <property type="match status" value="1"/>
</dbReference>
<name>C4JK33_UNCRE</name>
<dbReference type="PANTHER" id="PTHR10343">
    <property type="entry name" value="5'-AMP-ACTIVATED PROTEIN KINASE , BETA SUBUNIT"/>
    <property type="match status" value="1"/>
</dbReference>
<feature type="compositionally biased region" description="Low complexity" evidence="2">
    <location>
        <begin position="361"/>
        <end position="372"/>
    </location>
</feature>
<evidence type="ECO:0000313" key="5">
    <source>
        <dbReference type="Proteomes" id="UP000002058"/>
    </source>
</evidence>
<protein>
    <recommendedName>
        <fullName evidence="3">AMP-activated protein kinase glycogen-binding domain-containing protein</fullName>
    </recommendedName>
</protein>
<accession>C4JK33</accession>
<feature type="region of interest" description="Disordered" evidence="2">
    <location>
        <begin position="117"/>
        <end position="147"/>
    </location>
</feature>
<dbReference type="eggNOG" id="KOG1616">
    <property type="taxonomic scope" value="Eukaryota"/>
</dbReference>
<sequence length="462" mass="48436">MGRYTFQWLHPAHEVYVTGTFDNWSRSVKLEKSAEGHFRKDVELPETNERVLYKFIVDGNWTIDPSAPQEDDGSHNINNVLQPEIVKPLHPSTSASTNAIAGTGGTTAMSGITPESTTAGIAGNIPKETNNATESAPRKVSQSEASGPVPFMSTLGPESTTAQLAKNVPLEPKRDTPGGFPETPGGQTPGMDEQVSINPLPATDGIGNPIHLQPGEKVPNPDKSINSGVTTDKAGYEKDASDPSMAALASARGSIGTQPVQVNPPVTGGAPIIQSAAPTSTTAALAANVPLEKSKSTAPGNPHEPAPEVPEVVKRSLSDAHRDAEAAGYEEAIKEKKEVEQELLQDVKRDDSAGEPAPVVTAATSSKAPAATQPLAKGGDVSPRTQEPAEGYTAAAPPQPTVTTGPTETTVPKTTGPTQAQPQPSTTQAQQPSTTKQTETPKDKKKKNRVSGFFSKLKEKLK</sequence>
<dbReference type="STRING" id="336963.C4JK33"/>
<feature type="region of interest" description="Disordered" evidence="2">
    <location>
        <begin position="289"/>
        <end position="462"/>
    </location>
</feature>
<dbReference type="Pfam" id="PF16561">
    <property type="entry name" value="AMPK1_CBM"/>
    <property type="match status" value="1"/>
</dbReference>
<dbReference type="GO" id="GO:0031588">
    <property type="term" value="C:nucleotide-activated protein kinase complex"/>
    <property type="evidence" value="ECO:0007669"/>
    <property type="project" value="TreeGrafter"/>
</dbReference>
<dbReference type="InterPro" id="IPR013783">
    <property type="entry name" value="Ig-like_fold"/>
</dbReference>
<dbReference type="GO" id="GO:0005737">
    <property type="term" value="C:cytoplasm"/>
    <property type="evidence" value="ECO:0007669"/>
    <property type="project" value="TreeGrafter"/>
</dbReference>
<keyword evidence="5" id="KW-1185">Reference proteome</keyword>
<dbReference type="GO" id="GO:0007165">
    <property type="term" value="P:signal transduction"/>
    <property type="evidence" value="ECO:0007669"/>
    <property type="project" value="TreeGrafter"/>
</dbReference>
<proteinExistence type="inferred from homology"/>
<dbReference type="InterPro" id="IPR050827">
    <property type="entry name" value="CRP1_MDG1_kinase"/>
</dbReference>
<reference evidence="5" key="1">
    <citation type="journal article" date="2009" name="Genome Res.">
        <title>Comparative genomic analyses of the human fungal pathogens Coccidioides and their relatives.</title>
        <authorList>
            <person name="Sharpton T.J."/>
            <person name="Stajich J.E."/>
            <person name="Rounsley S.D."/>
            <person name="Gardner M.J."/>
            <person name="Wortman J.R."/>
            <person name="Jordar V.S."/>
            <person name="Maiti R."/>
            <person name="Kodira C.D."/>
            <person name="Neafsey D.E."/>
            <person name="Zeng Q."/>
            <person name="Hung C.-Y."/>
            <person name="McMahan C."/>
            <person name="Muszewska A."/>
            <person name="Grynberg M."/>
            <person name="Mandel M.A."/>
            <person name="Kellner E.M."/>
            <person name="Barker B.M."/>
            <person name="Galgiani J.N."/>
            <person name="Orbach M.J."/>
            <person name="Kirkland T.N."/>
            <person name="Cole G.T."/>
            <person name="Henn M.R."/>
            <person name="Birren B.W."/>
            <person name="Taylor J.W."/>
        </authorList>
    </citation>
    <scope>NUCLEOTIDE SEQUENCE [LARGE SCALE GENOMIC DNA]</scope>
    <source>
        <strain evidence="5">UAMH 1704</strain>
    </source>
</reference>
<dbReference type="Proteomes" id="UP000002058">
    <property type="component" value="Unassembled WGS sequence"/>
</dbReference>
<feature type="compositionally biased region" description="Polar residues" evidence="2">
    <location>
        <begin position="127"/>
        <end position="145"/>
    </location>
</feature>
<dbReference type="InterPro" id="IPR014756">
    <property type="entry name" value="Ig_E-set"/>
</dbReference>
<dbReference type="PANTHER" id="PTHR10343:SF81">
    <property type="entry name" value="CRUCIFORM DNA-RECOGNIZING PROTEIN 1-RELATED"/>
    <property type="match status" value="1"/>
</dbReference>
<evidence type="ECO:0000259" key="3">
    <source>
        <dbReference type="Pfam" id="PF16561"/>
    </source>
</evidence>
<dbReference type="GeneID" id="8440426"/>
<dbReference type="KEGG" id="ure:UREG_01990"/>
<feature type="compositionally biased region" description="Low complexity" evidence="2">
    <location>
        <begin position="393"/>
        <end position="438"/>
    </location>
</feature>